<dbReference type="PANTHER" id="PTHR10775:SF189">
    <property type="entry name" value="OS03G0380600 PROTEIN"/>
    <property type="match status" value="1"/>
</dbReference>
<feature type="region of interest" description="Disordered" evidence="1">
    <location>
        <begin position="80"/>
        <end position="101"/>
    </location>
</feature>
<dbReference type="EMBL" id="AGNK02000990">
    <property type="status" value="NOT_ANNOTATED_CDS"/>
    <property type="molecule type" value="Genomic_DNA"/>
</dbReference>
<protein>
    <recommendedName>
        <fullName evidence="4">Transposase-associated domain-containing protein</fullName>
    </recommendedName>
</protein>
<dbReference type="EnsemblPlants" id="KQL23973">
    <property type="protein sequence ID" value="KQL23973"/>
    <property type="gene ID" value="SETIT_032312mg"/>
</dbReference>
<dbReference type="AlphaFoldDB" id="K4A0C3"/>
<dbReference type="PANTHER" id="PTHR10775">
    <property type="entry name" value="OS08G0208400 PROTEIN"/>
    <property type="match status" value="1"/>
</dbReference>
<dbReference type="InParanoid" id="K4A0C3"/>
<dbReference type="HOGENOM" id="CLU_012006_0_2_1"/>
<evidence type="ECO:0000313" key="2">
    <source>
        <dbReference type="EnsemblPlants" id="KQL23973"/>
    </source>
</evidence>
<organism evidence="2 3">
    <name type="scientific">Setaria italica</name>
    <name type="common">Foxtail millet</name>
    <name type="synonym">Panicum italicum</name>
    <dbReference type="NCBI Taxonomy" id="4555"/>
    <lineage>
        <taxon>Eukaryota</taxon>
        <taxon>Viridiplantae</taxon>
        <taxon>Streptophyta</taxon>
        <taxon>Embryophyta</taxon>
        <taxon>Tracheophyta</taxon>
        <taxon>Spermatophyta</taxon>
        <taxon>Magnoliopsida</taxon>
        <taxon>Liliopsida</taxon>
        <taxon>Poales</taxon>
        <taxon>Poaceae</taxon>
        <taxon>PACMAD clade</taxon>
        <taxon>Panicoideae</taxon>
        <taxon>Panicodae</taxon>
        <taxon>Paniceae</taxon>
        <taxon>Cenchrinae</taxon>
        <taxon>Setaria</taxon>
    </lineage>
</organism>
<evidence type="ECO:0008006" key="4">
    <source>
        <dbReference type="Google" id="ProtNLM"/>
    </source>
</evidence>
<evidence type="ECO:0000256" key="1">
    <source>
        <dbReference type="SAM" id="MobiDB-lite"/>
    </source>
</evidence>
<name>K4A0C3_SETIT</name>
<sequence>MYGTRRHSHTFMSEVSKFVEAAEIKQIRYLCFDCSNNIIWEDTYIIKRYFINRGGTFNNTNIDTGSDKVGGDDANENDHFMMDDDYDRGDQNSDKKDARVEPQVDEECDVDMVDMLCHIELEVLLASDKGLENFETLKKAAKDRMYEGCRKEWTVLRFVLHLLILKAKFSWSDNSFNDFLTLLGKLLPKPNLVPKNTYEAKKIINPLKMRVQKIHACRNHCILYRDEYANCDASRYKSNADFYKDCASSSIGNKTKKGAKKSAGAQLEDESWY</sequence>
<proteinExistence type="predicted"/>
<keyword evidence="3" id="KW-1185">Reference proteome</keyword>
<reference evidence="2" key="2">
    <citation type="submission" date="2018-08" db="UniProtKB">
        <authorList>
            <consortium name="EnsemblPlants"/>
        </authorList>
    </citation>
    <scope>IDENTIFICATION</scope>
    <source>
        <strain evidence="2">Yugu1</strain>
    </source>
</reference>
<reference evidence="3" key="1">
    <citation type="journal article" date="2012" name="Nat. Biotechnol.">
        <title>Reference genome sequence of the model plant Setaria.</title>
        <authorList>
            <person name="Bennetzen J.L."/>
            <person name="Schmutz J."/>
            <person name="Wang H."/>
            <person name="Percifield R."/>
            <person name="Hawkins J."/>
            <person name="Pontaroli A.C."/>
            <person name="Estep M."/>
            <person name="Feng L."/>
            <person name="Vaughn J.N."/>
            <person name="Grimwood J."/>
            <person name="Jenkins J."/>
            <person name="Barry K."/>
            <person name="Lindquist E."/>
            <person name="Hellsten U."/>
            <person name="Deshpande S."/>
            <person name="Wang X."/>
            <person name="Wu X."/>
            <person name="Mitros T."/>
            <person name="Triplett J."/>
            <person name="Yang X."/>
            <person name="Ye C.Y."/>
            <person name="Mauro-Herrera M."/>
            <person name="Wang L."/>
            <person name="Li P."/>
            <person name="Sharma M."/>
            <person name="Sharma R."/>
            <person name="Ronald P.C."/>
            <person name="Panaud O."/>
            <person name="Kellogg E.A."/>
            <person name="Brutnell T.P."/>
            <person name="Doust A.N."/>
            <person name="Tuskan G.A."/>
            <person name="Rokhsar D."/>
            <person name="Devos K.M."/>
        </authorList>
    </citation>
    <scope>NUCLEOTIDE SEQUENCE [LARGE SCALE GENOMIC DNA]</scope>
    <source>
        <strain evidence="3">cv. Yugu1</strain>
    </source>
</reference>
<dbReference type="eggNOG" id="ENOG502QWJJ">
    <property type="taxonomic scope" value="Eukaryota"/>
</dbReference>
<evidence type="ECO:0000313" key="3">
    <source>
        <dbReference type="Proteomes" id="UP000004995"/>
    </source>
</evidence>
<feature type="region of interest" description="Disordered" evidence="1">
    <location>
        <begin position="254"/>
        <end position="273"/>
    </location>
</feature>
<accession>K4A0C3</accession>
<dbReference type="Gramene" id="KQL23973">
    <property type="protein sequence ID" value="KQL23973"/>
    <property type="gene ID" value="SETIT_032312mg"/>
</dbReference>
<dbReference type="Proteomes" id="UP000004995">
    <property type="component" value="Unassembled WGS sequence"/>
</dbReference>